<dbReference type="Gene3D" id="3.40.50.2000">
    <property type="entry name" value="Glycogen Phosphorylase B"/>
    <property type="match status" value="2"/>
</dbReference>
<comment type="caution">
    <text evidence="3">The sequence shown here is derived from an EMBL/GenBank/DDBJ whole genome shotgun (WGS) entry which is preliminary data.</text>
</comment>
<accession>A0ABS5U6S0</accession>
<dbReference type="EMBL" id="JAHDYS010000004">
    <property type="protein sequence ID" value="MBT1071366.1"/>
    <property type="molecule type" value="Genomic_DNA"/>
</dbReference>
<evidence type="ECO:0000313" key="4">
    <source>
        <dbReference type="Proteomes" id="UP000784128"/>
    </source>
</evidence>
<gene>
    <name evidence="3" type="ORF">KJB30_06210</name>
</gene>
<evidence type="ECO:0000313" key="3">
    <source>
        <dbReference type="EMBL" id="MBT1071366.1"/>
    </source>
</evidence>
<dbReference type="PANTHER" id="PTHR12526:SF629">
    <property type="entry name" value="TEICHURONIC ACID BIOSYNTHESIS GLYCOSYLTRANSFERASE TUAH-RELATED"/>
    <property type="match status" value="1"/>
</dbReference>
<keyword evidence="4" id="KW-1185">Reference proteome</keyword>
<keyword evidence="1" id="KW-0328">Glycosyltransferase</keyword>
<protein>
    <submittedName>
        <fullName evidence="3">Glycosyltransferase family 4 protein</fullName>
    </submittedName>
</protein>
<proteinExistence type="predicted"/>
<evidence type="ECO:0000256" key="1">
    <source>
        <dbReference type="ARBA" id="ARBA00022676"/>
    </source>
</evidence>
<keyword evidence="2" id="KW-0808">Transferase</keyword>
<dbReference type="SUPFAM" id="SSF53756">
    <property type="entry name" value="UDP-Glycosyltransferase/glycogen phosphorylase"/>
    <property type="match status" value="1"/>
</dbReference>
<name>A0ABS5U6S0_9BACT</name>
<organism evidence="3 4">
    <name type="scientific">Pelotalea chapellei</name>
    <dbReference type="NCBI Taxonomy" id="44671"/>
    <lineage>
        <taxon>Bacteria</taxon>
        <taxon>Pseudomonadati</taxon>
        <taxon>Thermodesulfobacteriota</taxon>
        <taxon>Desulfuromonadia</taxon>
        <taxon>Geobacterales</taxon>
        <taxon>Geobacteraceae</taxon>
        <taxon>Pelotalea</taxon>
    </lineage>
</organism>
<evidence type="ECO:0000256" key="2">
    <source>
        <dbReference type="ARBA" id="ARBA00022679"/>
    </source>
</evidence>
<dbReference type="Pfam" id="PF13692">
    <property type="entry name" value="Glyco_trans_1_4"/>
    <property type="match status" value="1"/>
</dbReference>
<dbReference type="CDD" id="cd03801">
    <property type="entry name" value="GT4_PimA-like"/>
    <property type="match status" value="1"/>
</dbReference>
<dbReference type="RefSeq" id="WP_214297071.1">
    <property type="nucleotide sequence ID" value="NZ_JAHDYS010000004.1"/>
</dbReference>
<dbReference type="Proteomes" id="UP000784128">
    <property type="component" value="Unassembled WGS sequence"/>
</dbReference>
<dbReference type="PANTHER" id="PTHR12526">
    <property type="entry name" value="GLYCOSYLTRANSFERASE"/>
    <property type="match status" value="1"/>
</dbReference>
<sequence>MCKILMLFQDSNLPSSRVRVLNLVPELTRHGFNVTAIPYPKNVSDKINLISKLKNFEVVFLQKKLLTQMEYYCLRRFSKLLLFDFDDAIYIKDDNASQSFSRTRLQRFKYIVKKADLVIAGNPGLGLFASQYNARITILPSAVPVTAVCVRDWSKQHERPVIGWVGGGGNLHHLAMIAPALQAVAKDVNFELRVVSDKEFHLEGVTVNNILWKLETQEAEIANFDIGIMPMPKNQWTEGKCSYKLLQYMAAGVPVVASNWGFNNEVINNGENGFLAGSNDEFGTVLKYLLDNKVLCSEIGTKGRSLVERDFSLESVGRKLASALTAIINITEEKV</sequence>
<reference evidence="3 4" key="1">
    <citation type="submission" date="2021-05" db="EMBL/GenBank/DDBJ databases">
        <title>The draft genome of Geobacter chapellei DSM 13688.</title>
        <authorList>
            <person name="Xu Z."/>
            <person name="Masuda Y."/>
            <person name="Itoh H."/>
            <person name="Senoo K."/>
        </authorList>
    </citation>
    <scope>NUCLEOTIDE SEQUENCE [LARGE SCALE GENOMIC DNA]</scope>
    <source>
        <strain evidence="3 4">DSM 13688</strain>
    </source>
</reference>